<feature type="compositionally biased region" description="Polar residues" evidence="1">
    <location>
        <begin position="1"/>
        <end position="13"/>
    </location>
</feature>
<accession>A0AAD6SBX7</accession>
<sequence>MSSIANDHNQTLSEEPAPTMAPSQTQEPGQNNNAAPQQISGEPPIVPFKDRVIGVAKKTRGTLLAKPELKEHGEKILQGQATIHNIDEPRSS</sequence>
<evidence type="ECO:0000256" key="1">
    <source>
        <dbReference type="SAM" id="MobiDB-lite"/>
    </source>
</evidence>
<dbReference type="AlphaFoldDB" id="A0AAD6SBX7"/>
<evidence type="ECO:0000313" key="2">
    <source>
        <dbReference type="EMBL" id="KAJ7022707.1"/>
    </source>
</evidence>
<protein>
    <submittedName>
        <fullName evidence="2">Uncharacterized protein</fullName>
    </submittedName>
</protein>
<proteinExistence type="predicted"/>
<dbReference type="EMBL" id="JARJCM010000204">
    <property type="protein sequence ID" value="KAJ7022707.1"/>
    <property type="molecule type" value="Genomic_DNA"/>
</dbReference>
<name>A0AAD6SBX7_9AGAR</name>
<organism evidence="2 3">
    <name type="scientific">Mycena alexandri</name>
    <dbReference type="NCBI Taxonomy" id="1745969"/>
    <lineage>
        <taxon>Eukaryota</taxon>
        <taxon>Fungi</taxon>
        <taxon>Dikarya</taxon>
        <taxon>Basidiomycota</taxon>
        <taxon>Agaricomycotina</taxon>
        <taxon>Agaricomycetes</taxon>
        <taxon>Agaricomycetidae</taxon>
        <taxon>Agaricales</taxon>
        <taxon>Marasmiineae</taxon>
        <taxon>Mycenaceae</taxon>
        <taxon>Mycena</taxon>
    </lineage>
</organism>
<feature type="region of interest" description="Disordered" evidence="1">
    <location>
        <begin position="1"/>
        <end position="45"/>
    </location>
</feature>
<reference evidence="2" key="1">
    <citation type="submission" date="2023-03" db="EMBL/GenBank/DDBJ databases">
        <title>Massive genome expansion in bonnet fungi (Mycena s.s.) driven by repeated elements and novel gene families across ecological guilds.</title>
        <authorList>
            <consortium name="Lawrence Berkeley National Laboratory"/>
            <person name="Harder C.B."/>
            <person name="Miyauchi S."/>
            <person name="Viragh M."/>
            <person name="Kuo A."/>
            <person name="Thoen E."/>
            <person name="Andreopoulos B."/>
            <person name="Lu D."/>
            <person name="Skrede I."/>
            <person name="Drula E."/>
            <person name="Henrissat B."/>
            <person name="Morin E."/>
            <person name="Kohler A."/>
            <person name="Barry K."/>
            <person name="LaButti K."/>
            <person name="Morin E."/>
            <person name="Salamov A."/>
            <person name="Lipzen A."/>
            <person name="Mereny Z."/>
            <person name="Hegedus B."/>
            <person name="Baldrian P."/>
            <person name="Stursova M."/>
            <person name="Weitz H."/>
            <person name="Taylor A."/>
            <person name="Grigoriev I.V."/>
            <person name="Nagy L.G."/>
            <person name="Martin F."/>
            <person name="Kauserud H."/>
        </authorList>
    </citation>
    <scope>NUCLEOTIDE SEQUENCE</scope>
    <source>
        <strain evidence="2">CBHHK200</strain>
    </source>
</reference>
<dbReference type="Proteomes" id="UP001218188">
    <property type="component" value="Unassembled WGS sequence"/>
</dbReference>
<feature type="compositionally biased region" description="Polar residues" evidence="1">
    <location>
        <begin position="21"/>
        <end position="40"/>
    </location>
</feature>
<evidence type="ECO:0000313" key="3">
    <source>
        <dbReference type="Proteomes" id="UP001218188"/>
    </source>
</evidence>
<keyword evidence="3" id="KW-1185">Reference proteome</keyword>
<comment type="caution">
    <text evidence="2">The sequence shown here is derived from an EMBL/GenBank/DDBJ whole genome shotgun (WGS) entry which is preliminary data.</text>
</comment>
<gene>
    <name evidence="2" type="ORF">C8F04DRAFT_232744</name>
</gene>